<dbReference type="InterPro" id="IPR035093">
    <property type="entry name" value="RelE/ParE_toxin_dom_sf"/>
</dbReference>
<reference evidence="11 12" key="1">
    <citation type="submission" date="2015-12" db="EMBL/GenBank/DDBJ databases">
        <authorList>
            <person name="Shamseldin A."/>
            <person name="Moawad H."/>
            <person name="Abd El-Rahim W.M."/>
            <person name="Sadowsky M.J."/>
        </authorList>
    </citation>
    <scope>NUCLEOTIDE SEQUENCE [LARGE SCALE GENOMIC DNA]</scope>
    <source>
        <strain evidence="11 12">WF1</strain>
    </source>
</reference>
<dbReference type="RefSeq" id="WP_080522166.1">
    <property type="nucleotide sequence ID" value="NZ_LPUF01000001.1"/>
</dbReference>
<keyword evidence="3" id="KW-1277">Toxin-antitoxin system</keyword>
<name>A0A1V8M7R3_9GAMM</name>
<evidence type="ECO:0000256" key="3">
    <source>
        <dbReference type="ARBA" id="ARBA00022649"/>
    </source>
</evidence>
<dbReference type="GO" id="GO:0006401">
    <property type="term" value="P:RNA catabolic process"/>
    <property type="evidence" value="ECO:0007669"/>
    <property type="project" value="InterPro"/>
</dbReference>
<keyword evidence="12" id="KW-1185">Reference proteome</keyword>
<organism evidence="11 12">
    <name type="scientific">Methyloprofundus sedimenti</name>
    <dbReference type="NCBI Taxonomy" id="1420851"/>
    <lineage>
        <taxon>Bacteria</taxon>
        <taxon>Pseudomonadati</taxon>
        <taxon>Pseudomonadota</taxon>
        <taxon>Gammaproteobacteria</taxon>
        <taxon>Methylococcales</taxon>
        <taxon>Methylococcaceae</taxon>
        <taxon>Methyloprofundus</taxon>
    </lineage>
</organism>
<dbReference type="PANTHER" id="PTHR38039">
    <property type="entry name" value="TOXIN YOEB"/>
    <property type="match status" value="1"/>
</dbReference>
<keyword evidence="7" id="KW-0694">RNA-binding</keyword>
<dbReference type="STRING" id="1420851.AU255_06700"/>
<dbReference type="SUPFAM" id="SSF143011">
    <property type="entry name" value="RelE-like"/>
    <property type="match status" value="1"/>
</dbReference>
<proteinExistence type="inferred from homology"/>
<evidence type="ECO:0000256" key="1">
    <source>
        <dbReference type="ARBA" id="ARBA00008172"/>
    </source>
</evidence>
<comment type="similarity">
    <text evidence="1">Belongs to the YoeB family.</text>
</comment>
<keyword evidence="6" id="KW-0378">Hydrolase</keyword>
<evidence type="ECO:0000313" key="12">
    <source>
        <dbReference type="Proteomes" id="UP000191980"/>
    </source>
</evidence>
<comment type="caution">
    <text evidence="11">The sequence shown here is derived from an EMBL/GenBank/DDBJ whole genome shotgun (WGS) entry which is preliminary data.</text>
</comment>
<evidence type="ECO:0000256" key="6">
    <source>
        <dbReference type="ARBA" id="ARBA00022801"/>
    </source>
</evidence>
<evidence type="ECO:0000256" key="5">
    <source>
        <dbReference type="ARBA" id="ARBA00022759"/>
    </source>
</evidence>
<evidence type="ECO:0000313" key="11">
    <source>
        <dbReference type="EMBL" id="OQK17556.1"/>
    </source>
</evidence>
<dbReference type="EMBL" id="LPUF01000001">
    <property type="protein sequence ID" value="OQK17556.1"/>
    <property type="molecule type" value="Genomic_DNA"/>
</dbReference>
<evidence type="ECO:0000256" key="2">
    <source>
        <dbReference type="ARBA" id="ARBA00017742"/>
    </source>
</evidence>
<sequence>MNRCLAWTDEAWSDYLYWQTQDKKTLRRINKLIEAVKRQPFEGIGKPEPLKENLSGFWSRRINDTHRLIYAITETHLTIISCRYHYSHKG</sequence>
<dbReference type="GO" id="GO:0004519">
    <property type="term" value="F:endonuclease activity"/>
    <property type="evidence" value="ECO:0007669"/>
    <property type="project" value="UniProtKB-KW"/>
</dbReference>
<keyword evidence="4" id="KW-0540">Nuclease</keyword>
<keyword evidence="5" id="KW-0255">Endonuclease</keyword>
<dbReference type="Pfam" id="PF06769">
    <property type="entry name" value="YoeB_toxin"/>
    <property type="match status" value="1"/>
</dbReference>
<dbReference type="PANTHER" id="PTHR38039:SF1">
    <property type="entry name" value="TOXIN YOEB"/>
    <property type="match status" value="1"/>
</dbReference>
<accession>A0A1V8M7R3</accession>
<dbReference type="Proteomes" id="UP000191980">
    <property type="component" value="Unassembled WGS sequence"/>
</dbReference>
<dbReference type="GO" id="GO:0016787">
    <property type="term" value="F:hydrolase activity"/>
    <property type="evidence" value="ECO:0007669"/>
    <property type="project" value="UniProtKB-KW"/>
</dbReference>
<dbReference type="NCBIfam" id="TIGR02116">
    <property type="entry name" value="toxin_Txe_YoeB"/>
    <property type="match status" value="1"/>
</dbReference>
<dbReference type="Gene3D" id="3.30.2310.20">
    <property type="entry name" value="RelE-like"/>
    <property type="match status" value="1"/>
</dbReference>
<gene>
    <name evidence="11" type="ORF">AU255_06700</name>
</gene>
<dbReference type="OrthoDB" id="9801102at2"/>
<protein>
    <recommendedName>
        <fullName evidence="2">Toxin YoeB</fullName>
    </recommendedName>
    <alternativeName>
        <fullName evidence="10">Putative endoribonuclease YoeB</fullName>
    </alternativeName>
    <alternativeName>
        <fullName evidence="8 9">Putative mRNA interferase YoeB</fullName>
    </alternativeName>
</protein>
<dbReference type="AlphaFoldDB" id="A0A1V8M7R3"/>
<evidence type="ECO:0000256" key="8">
    <source>
        <dbReference type="ARBA" id="ARBA00030388"/>
    </source>
</evidence>
<dbReference type="InterPro" id="IPR009614">
    <property type="entry name" value="YoeB_toxin"/>
</dbReference>
<evidence type="ECO:0000256" key="4">
    <source>
        <dbReference type="ARBA" id="ARBA00022722"/>
    </source>
</evidence>
<evidence type="ECO:0000256" key="7">
    <source>
        <dbReference type="ARBA" id="ARBA00022884"/>
    </source>
</evidence>
<evidence type="ECO:0000256" key="9">
    <source>
        <dbReference type="ARBA" id="ARBA00079979"/>
    </source>
</evidence>
<evidence type="ECO:0000256" key="10">
    <source>
        <dbReference type="ARBA" id="ARBA00080029"/>
    </source>
</evidence>
<dbReference type="FunFam" id="3.30.2310.20:FF:000001">
    <property type="entry name" value="Addiction module toxin, Txe/YoeB family"/>
    <property type="match status" value="1"/>
</dbReference>
<dbReference type="GO" id="GO:0003723">
    <property type="term" value="F:RNA binding"/>
    <property type="evidence" value="ECO:0007669"/>
    <property type="project" value="UniProtKB-KW"/>
</dbReference>